<reference evidence="3" key="1">
    <citation type="journal article" date="2020" name="bioRxiv">
        <title>Hybrid origin of Populus tomentosa Carr. identified through genome sequencing and phylogenomic analysis.</title>
        <authorList>
            <person name="An X."/>
            <person name="Gao K."/>
            <person name="Chen Z."/>
            <person name="Li J."/>
            <person name="Yang X."/>
            <person name="Yang X."/>
            <person name="Zhou J."/>
            <person name="Guo T."/>
            <person name="Zhao T."/>
            <person name="Huang S."/>
            <person name="Miao D."/>
            <person name="Khan W.U."/>
            <person name="Rao P."/>
            <person name="Ye M."/>
            <person name="Lei B."/>
            <person name="Liao W."/>
            <person name="Wang J."/>
            <person name="Ji L."/>
            <person name="Li Y."/>
            <person name="Guo B."/>
            <person name="Mustafa N.S."/>
            <person name="Li S."/>
            <person name="Yun Q."/>
            <person name="Keller S.R."/>
            <person name="Mao J."/>
            <person name="Zhang R."/>
            <person name="Strauss S.H."/>
        </authorList>
    </citation>
    <scope>NUCLEOTIDE SEQUENCE</scope>
    <source>
        <strain evidence="3">GM15</strain>
        <tissue evidence="3">Leaf</tissue>
    </source>
</reference>
<keyword evidence="2" id="KW-0732">Signal</keyword>
<feature type="region of interest" description="Disordered" evidence="1">
    <location>
        <begin position="83"/>
        <end position="159"/>
    </location>
</feature>
<name>A0A8X7ZBX0_POPTO</name>
<proteinExistence type="predicted"/>
<keyword evidence="4" id="KW-1185">Reference proteome</keyword>
<dbReference type="OrthoDB" id="690661at2759"/>
<evidence type="ECO:0000313" key="4">
    <source>
        <dbReference type="Proteomes" id="UP000886885"/>
    </source>
</evidence>
<feature type="signal peptide" evidence="2">
    <location>
        <begin position="1"/>
        <end position="24"/>
    </location>
</feature>
<dbReference type="PANTHER" id="PTHR35463:SF11">
    <property type="entry name" value="TRANSMEMBRANE PROTEIN"/>
    <property type="match status" value="1"/>
</dbReference>
<dbReference type="EMBL" id="JAAWWB010000019">
    <property type="protein sequence ID" value="KAG6760600.1"/>
    <property type="molecule type" value="Genomic_DNA"/>
</dbReference>
<dbReference type="PANTHER" id="PTHR35463">
    <property type="entry name" value="TRANSMEMBRANE PROTEIN"/>
    <property type="match status" value="1"/>
</dbReference>
<gene>
    <name evidence="3" type="ORF">POTOM_037123</name>
</gene>
<evidence type="ECO:0000313" key="3">
    <source>
        <dbReference type="EMBL" id="KAG6760600.1"/>
    </source>
</evidence>
<dbReference type="AlphaFoldDB" id="A0A8X7ZBX0"/>
<evidence type="ECO:0000256" key="2">
    <source>
        <dbReference type="SAM" id="SignalP"/>
    </source>
</evidence>
<sequence length="159" mass="17393">MDRLRRCTISILFLLFMTSYIAHAQQGPVENAQRPDIFSRIFGSLFTFSANSPATTSASTGTSFWENVKTMFNQAQASIFPPNLDFRRSDEAVGHGGGTGTGEKMKEGAAKSVEQGKATVENSARTAARVASETVQKMKEKVKRTLSDHKTGTETHDEL</sequence>
<organism evidence="3 4">
    <name type="scientific">Populus tomentosa</name>
    <name type="common">Chinese white poplar</name>
    <dbReference type="NCBI Taxonomy" id="118781"/>
    <lineage>
        <taxon>Eukaryota</taxon>
        <taxon>Viridiplantae</taxon>
        <taxon>Streptophyta</taxon>
        <taxon>Embryophyta</taxon>
        <taxon>Tracheophyta</taxon>
        <taxon>Spermatophyta</taxon>
        <taxon>Magnoliopsida</taxon>
        <taxon>eudicotyledons</taxon>
        <taxon>Gunneridae</taxon>
        <taxon>Pentapetalae</taxon>
        <taxon>rosids</taxon>
        <taxon>fabids</taxon>
        <taxon>Malpighiales</taxon>
        <taxon>Salicaceae</taxon>
        <taxon>Saliceae</taxon>
        <taxon>Populus</taxon>
    </lineage>
</organism>
<protein>
    <recommendedName>
        <fullName evidence="5">Transmembrane protein</fullName>
    </recommendedName>
</protein>
<accession>A0A8X7ZBX0</accession>
<dbReference type="Proteomes" id="UP000886885">
    <property type="component" value="Chromosome 10A"/>
</dbReference>
<feature type="chain" id="PRO_5036484401" description="Transmembrane protein" evidence="2">
    <location>
        <begin position="25"/>
        <end position="159"/>
    </location>
</feature>
<feature type="compositionally biased region" description="Basic and acidic residues" evidence="1">
    <location>
        <begin position="136"/>
        <end position="159"/>
    </location>
</feature>
<evidence type="ECO:0000256" key="1">
    <source>
        <dbReference type="SAM" id="MobiDB-lite"/>
    </source>
</evidence>
<evidence type="ECO:0008006" key="5">
    <source>
        <dbReference type="Google" id="ProtNLM"/>
    </source>
</evidence>
<comment type="caution">
    <text evidence="3">The sequence shown here is derived from an EMBL/GenBank/DDBJ whole genome shotgun (WGS) entry which is preliminary data.</text>
</comment>